<dbReference type="Pfam" id="PF00528">
    <property type="entry name" value="BPD_transp_1"/>
    <property type="match status" value="1"/>
</dbReference>
<dbReference type="GO" id="GO:0055085">
    <property type="term" value="P:transmembrane transport"/>
    <property type="evidence" value="ECO:0007669"/>
    <property type="project" value="InterPro"/>
</dbReference>
<keyword evidence="6 7" id="KW-0472">Membrane</keyword>
<keyword evidence="3" id="KW-1003">Cell membrane</keyword>
<dbReference type="EMBL" id="JACGWT010000003">
    <property type="protein sequence ID" value="MBA8794600.1"/>
    <property type="molecule type" value="Genomic_DNA"/>
</dbReference>
<accession>A0A7W3ISW3</accession>
<dbReference type="GO" id="GO:0005886">
    <property type="term" value="C:plasma membrane"/>
    <property type="evidence" value="ECO:0007669"/>
    <property type="project" value="UniProtKB-SubCell"/>
</dbReference>
<feature type="transmembrane region" description="Helical" evidence="7">
    <location>
        <begin position="137"/>
        <end position="158"/>
    </location>
</feature>
<dbReference type="PANTHER" id="PTHR30465:SF0">
    <property type="entry name" value="OLIGOPEPTIDE TRANSPORT SYSTEM PERMEASE PROTEIN APPB"/>
    <property type="match status" value="1"/>
</dbReference>
<dbReference type="InterPro" id="IPR035906">
    <property type="entry name" value="MetI-like_sf"/>
</dbReference>
<comment type="subcellular location">
    <subcellularLocation>
        <location evidence="1 7">Cell membrane</location>
        <topology evidence="1 7">Multi-pass membrane protein</topology>
    </subcellularLocation>
</comment>
<evidence type="ECO:0000313" key="9">
    <source>
        <dbReference type="EMBL" id="MBA8794600.1"/>
    </source>
</evidence>
<feature type="transmembrane region" description="Helical" evidence="7">
    <location>
        <begin position="191"/>
        <end position="210"/>
    </location>
</feature>
<dbReference type="SUPFAM" id="SSF161098">
    <property type="entry name" value="MetI-like"/>
    <property type="match status" value="1"/>
</dbReference>
<evidence type="ECO:0000256" key="1">
    <source>
        <dbReference type="ARBA" id="ARBA00004651"/>
    </source>
</evidence>
<keyword evidence="5 7" id="KW-1133">Transmembrane helix</keyword>
<dbReference type="RefSeq" id="WP_182560151.1">
    <property type="nucleotide sequence ID" value="NZ_JACGWT010000003.1"/>
</dbReference>
<keyword evidence="2 7" id="KW-0813">Transport</keyword>
<evidence type="ECO:0000256" key="3">
    <source>
        <dbReference type="ARBA" id="ARBA00022475"/>
    </source>
</evidence>
<dbReference type="CDD" id="cd06261">
    <property type="entry name" value="TM_PBP2"/>
    <property type="match status" value="1"/>
</dbReference>
<dbReference type="Gene3D" id="1.10.3720.10">
    <property type="entry name" value="MetI-like"/>
    <property type="match status" value="1"/>
</dbReference>
<evidence type="ECO:0000256" key="6">
    <source>
        <dbReference type="ARBA" id="ARBA00023136"/>
    </source>
</evidence>
<evidence type="ECO:0000256" key="2">
    <source>
        <dbReference type="ARBA" id="ARBA00022448"/>
    </source>
</evidence>
<sequence length="327" mass="35987">MGRYLVRRLINYIILLFVAISLAYLLAATALNPRALYEVRNPPLPPASIEASLRQYNLSDKVPILERYWIWLKGVLFHWNWGYSPTGIPVGPEVARRIGVSTRLLVLGTFIGIISGVAAGAWSAVRQYGVRDRVLTVISLILLSTPTFVSATILIILATDFNNSTGIPFFEFTGETGQQGTEPLAWLWDRLQHLLLPTLVLVMVNFPFFVRIQRNLMLDSLGADYVRTARAKGLRKERAVMKHALRTSLIPTGTYFAFSVATLFTGAAFTETIFSFNGLGQYGVTTISGNDVNGTVAVTAFSGVCVLVGAMLSDVMVAILDPRVRLS</sequence>
<proteinExistence type="inferred from homology"/>
<comment type="caution">
    <text evidence="9">The sequence shown here is derived from an EMBL/GenBank/DDBJ whole genome shotgun (WGS) entry which is preliminary data.</text>
</comment>
<dbReference type="InterPro" id="IPR000515">
    <property type="entry name" value="MetI-like"/>
</dbReference>
<evidence type="ECO:0000256" key="7">
    <source>
        <dbReference type="RuleBase" id="RU363032"/>
    </source>
</evidence>
<feature type="domain" description="ABC transmembrane type-1" evidence="8">
    <location>
        <begin position="98"/>
        <end position="317"/>
    </location>
</feature>
<name>A0A7W3ISW3_9ACTN</name>
<feature type="transmembrane region" description="Helical" evidence="7">
    <location>
        <begin position="12"/>
        <end position="31"/>
    </location>
</feature>
<organism evidence="9 10">
    <name type="scientific">Microlunatus kandeliicorticis</name>
    <dbReference type="NCBI Taxonomy" id="1759536"/>
    <lineage>
        <taxon>Bacteria</taxon>
        <taxon>Bacillati</taxon>
        <taxon>Actinomycetota</taxon>
        <taxon>Actinomycetes</taxon>
        <taxon>Propionibacteriales</taxon>
        <taxon>Propionibacteriaceae</taxon>
        <taxon>Microlunatus</taxon>
    </lineage>
</organism>
<feature type="transmembrane region" description="Helical" evidence="7">
    <location>
        <begin position="104"/>
        <end position="125"/>
    </location>
</feature>
<keyword evidence="10" id="KW-1185">Reference proteome</keyword>
<evidence type="ECO:0000256" key="4">
    <source>
        <dbReference type="ARBA" id="ARBA00022692"/>
    </source>
</evidence>
<dbReference type="Proteomes" id="UP000523079">
    <property type="component" value="Unassembled WGS sequence"/>
</dbReference>
<comment type="similarity">
    <text evidence="7">Belongs to the binding-protein-dependent transport system permease family.</text>
</comment>
<dbReference type="PANTHER" id="PTHR30465">
    <property type="entry name" value="INNER MEMBRANE ABC TRANSPORTER"/>
    <property type="match status" value="1"/>
</dbReference>
<feature type="transmembrane region" description="Helical" evidence="7">
    <location>
        <begin position="255"/>
        <end position="276"/>
    </location>
</feature>
<protein>
    <submittedName>
        <fullName evidence="9">Peptide/nickel transport system permease protein</fullName>
    </submittedName>
</protein>
<evidence type="ECO:0000313" key="10">
    <source>
        <dbReference type="Proteomes" id="UP000523079"/>
    </source>
</evidence>
<keyword evidence="4 7" id="KW-0812">Transmembrane</keyword>
<reference evidence="9 10" key="1">
    <citation type="submission" date="2020-07" db="EMBL/GenBank/DDBJ databases">
        <title>Sequencing the genomes of 1000 actinobacteria strains.</title>
        <authorList>
            <person name="Klenk H.-P."/>
        </authorList>
    </citation>
    <scope>NUCLEOTIDE SEQUENCE [LARGE SCALE GENOMIC DNA]</scope>
    <source>
        <strain evidence="9 10">DSM 100723</strain>
    </source>
</reference>
<evidence type="ECO:0000256" key="5">
    <source>
        <dbReference type="ARBA" id="ARBA00022989"/>
    </source>
</evidence>
<feature type="transmembrane region" description="Helical" evidence="7">
    <location>
        <begin position="296"/>
        <end position="320"/>
    </location>
</feature>
<dbReference type="AlphaFoldDB" id="A0A7W3ISW3"/>
<gene>
    <name evidence="9" type="ORF">FHX74_002219</name>
</gene>
<evidence type="ECO:0000259" key="8">
    <source>
        <dbReference type="PROSITE" id="PS50928"/>
    </source>
</evidence>
<dbReference type="PROSITE" id="PS50928">
    <property type="entry name" value="ABC_TM1"/>
    <property type="match status" value="1"/>
</dbReference>